<dbReference type="Gene3D" id="1.20.1050.10">
    <property type="match status" value="1"/>
</dbReference>
<feature type="domain" description="GST N-terminal" evidence="4">
    <location>
        <begin position="1"/>
        <end position="76"/>
    </location>
</feature>
<dbReference type="Proteomes" id="UP000054498">
    <property type="component" value="Unassembled WGS sequence"/>
</dbReference>
<dbReference type="GeneID" id="25727087"/>
<dbReference type="SUPFAM" id="SSF47616">
    <property type="entry name" value="GST C-terminal domain-like"/>
    <property type="match status" value="1"/>
</dbReference>
<dbReference type="InterPro" id="IPR036249">
    <property type="entry name" value="Thioredoxin-like_sf"/>
</dbReference>
<dbReference type="InterPro" id="IPR044627">
    <property type="entry name" value="DHAR1/2/3/4"/>
</dbReference>
<evidence type="ECO:0000256" key="3">
    <source>
        <dbReference type="ARBA" id="ARBA00049544"/>
    </source>
</evidence>
<dbReference type="Pfam" id="PF13409">
    <property type="entry name" value="GST_N_2"/>
    <property type="match status" value="1"/>
</dbReference>
<dbReference type="AlphaFoldDB" id="A0A0D2MWS1"/>
<sequence>MPPTCNPCCPFCHRVLLTLETKGAHYDLSYVDFADKPQWIVDNFGGKVPIIQEGDFKLVDSDKIVEWLEEKIPSPPMKADSPDAAGKLFPAFRGYILSKPEEEEEKKAAFVAALDALESALAAAPGPLFGGTQLNAVDAALAPKLYHALTATKHFKGFDLYAQPGYEAVKKYRLALSEHPAWKKTDYGQEAIIKGWTKAIAANK</sequence>
<accession>A0A0D2MWS1</accession>
<gene>
    <name evidence="5" type="ORF">MNEG_0969</name>
</gene>
<dbReference type="OrthoDB" id="1935530at2759"/>
<evidence type="ECO:0000256" key="2">
    <source>
        <dbReference type="ARBA" id="ARBA00024194"/>
    </source>
</evidence>
<dbReference type="GO" id="GO:0033355">
    <property type="term" value="P:ascorbate glutathione cycle"/>
    <property type="evidence" value="ECO:0007669"/>
    <property type="project" value="InterPro"/>
</dbReference>
<evidence type="ECO:0000256" key="1">
    <source>
        <dbReference type="ARBA" id="ARBA00022679"/>
    </source>
</evidence>
<dbReference type="EMBL" id="KK100308">
    <property type="protein sequence ID" value="KIZ06990.1"/>
    <property type="molecule type" value="Genomic_DNA"/>
</dbReference>
<dbReference type="GO" id="GO:0016740">
    <property type="term" value="F:transferase activity"/>
    <property type="evidence" value="ECO:0007669"/>
    <property type="project" value="UniProtKB-KW"/>
</dbReference>
<dbReference type="PANTHER" id="PTHR44420:SF2">
    <property type="entry name" value="GLUTATHIONE S-TRANSFERASE DHAR2-RELATED"/>
    <property type="match status" value="1"/>
</dbReference>
<keyword evidence="1 5" id="KW-0808">Transferase</keyword>
<dbReference type="CDD" id="cd00570">
    <property type="entry name" value="GST_N_family"/>
    <property type="match status" value="1"/>
</dbReference>
<protein>
    <submittedName>
        <fullName evidence="5">Glutathione S-transferase DHAR1</fullName>
    </submittedName>
</protein>
<dbReference type="Gene3D" id="3.40.30.10">
    <property type="entry name" value="Glutaredoxin"/>
    <property type="match status" value="1"/>
</dbReference>
<evidence type="ECO:0000313" key="5">
    <source>
        <dbReference type="EMBL" id="KIZ06990.1"/>
    </source>
</evidence>
<dbReference type="InterPro" id="IPR036282">
    <property type="entry name" value="Glutathione-S-Trfase_C_sf"/>
</dbReference>
<evidence type="ECO:0000313" key="6">
    <source>
        <dbReference type="Proteomes" id="UP000054498"/>
    </source>
</evidence>
<dbReference type="Pfam" id="PF13410">
    <property type="entry name" value="GST_C_2"/>
    <property type="match status" value="1"/>
</dbReference>
<dbReference type="PANTHER" id="PTHR44420">
    <property type="entry name" value="GLUTATHIONE S-TRANSFERASE DHAR2-RELATED"/>
    <property type="match status" value="1"/>
</dbReference>
<dbReference type="KEGG" id="mng:MNEG_0969"/>
<evidence type="ECO:0000259" key="4">
    <source>
        <dbReference type="PROSITE" id="PS50404"/>
    </source>
</evidence>
<dbReference type="RefSeq" id="XP_013906009.1">
    <property type="nucleotide sequence ID" value="XM_014050555.1"/>
</dbReference>
<dbReference type="STRING" id="145388.A0A0D2MWS1"/>
<dbReference type="InterPro" id="IPR004045">
    <property type="entry name" value="Glutathione_S-Trfase_N"/>
</dbReference>
<proteinExistence type="inferred from homology"/>
<comment type="catalytic activity">
    <reaction evidence="3">
        <text>L-dehydroascorbate + 2 glutathione = glutathione disulfide + L-ascorbate</text>
        <dbReference type="Rhea" id="RHEA:24424"/>
        <dbReference type="ChEBI" id="CHEBI:38290"/>
        <dbReference type="ChEBI" id="CHEBI:57925"/>
        <dbReference type="ChEBI" id="CHEBI:58297"/>
        <dbReference type="ChEBI" id="CHEBI:58539"/>
        <dbReference type="EC" id="1.8.5.1"/>
    </reaction>
</comment>
<organism evidence="5 6">
    <name type="scientific">Monoraphidium neglectum</name>
    <dbReference type="NCBI Taxonomy" id="145388"/>
    <lineage>
        <taxon>Eukaryota</taxon>
        <taxon>Viridiplantae</taxon>
        <taxon>Chlorophyta</taxon>
        <taxon>core chlorophytes</taxon>
        <taxon>Chlorophyceae</taxon>
        <taxon>CS clade</taxon>
        <taxon>Sphaeropleales</taxon>
        <taxon>Selenastraceae</taxon>
        <taxon>Monoraphidium</taxon>
    </lineage>
</organism>
<reference evidence="5 6" key="1">
    <citation type="journal article" date="2013" name="BMC Genomics">
        <title>Reconstruction of the lipid metabolism for the microalga Monoraphidium neglectum from its genome sequence reveals characteristics suitable for biofuel production.</title>
        <authorList>
            <person name="Bogen C."/>
            <person name="Al-Dilaimi A."/>
            <person name="Albersmeier A."/>
            <person name="Wichmann J."/>
            <person name="Grundmann M."/>
            <person name="Rupp O."/>
            <person name="Lauersen K.J."/>
            <person name="Blifernez-Klassen O."/>
            <person name="Kalinowski J."/>
            <person name="Goesmann A."/>
            <person name="Mussgnug J.H."/>
            <person name="Kruse O."/>
        </authorList>
    </citation>
    <scope>NUCLEOTIDE SEQUENCE [LARGE SCALE GENOMIC DNA]</scope>
    <source>
        <strain evidence="5 6">SAG 48.87</strain>
    </source>
</reference>
<dbReference type="GO" id="GO:0045174">
    <property type="term" value="F:glutathione dehydrogenase (ascorbate) activity"/>
    <property type="evidence" value="ECO:0007669"/>
    <property type="project" value="UniProtKB-EC"/>
</dbReference>
<dbReference type="SUPFAM" id="SSF52833">
    <property type="entry name" value="Thioredoxin-like"/>
    <property type="match status" value="1"/>
</dbReference>
<keyword evidence="6" id="KW-1185">Reference proteome</keyword>
<comment type="similarity">
    <text evidence="2">Belongs to the GST superfamily. DHAR family.</text>
</comment>
<dbReference type="PROSITE" id="PS50404">
    <property type="entry name" value="GST_NTER"/>
    <property type="match status" value="1"/>
</dbReference>
<name>A0A0D2MWS1_9CHLO</name>